<sequence length="389" mass="44210">MNNSIVIDTDSHILEPIDLWPNYIEDKDLLPLAPRFYEDESGEQQFMIEGFQPPRPKGTGLGGRNVGTKLQDTVASQRWEDQQPGGFQAAARLQDMDKEGVDIAMLYPTVGLRYTGIKDSRLAAAVCRAYNNWLADYRKMAPHRLIGIGAIPFQEPELAVKEMHYVVNELGFKGVFTRPNPLRDRNLDHPDYDLIWEAAQSLNCPVGIHEGGFMPGIAAIGHDRFENLVYRHMASHPMEQQLACMEIILGGVLERFPQLKVIFLESGGGWLPYWLERMDAHYERMGWMIPHCKLRPTEYFQRQCLIQVQSDESTTTMLSEIVGADHLCWGTDYPHFDCNWTAAVSRFQSSSLPETAIRKIMGENAARFFELDLSAMKTPEAALFQKVSQ</sequence>
<dbReference type="GO" id="GO:0016831">
    <property type="term" value="F:carboxy-lyase activity"/>
    <property type="evidence" value="ECO:0007669"/>
    <property type="project" value="InterPro"/>
</dbReference>
<dbReference type="InterPro" id="IPR032466">
    <property type="entry name" value="Metal_Hydrolase"/>
</dbReference>
<dbReference type="EMBL" id="QBMP01000060">
    <property type="protein sequence ID" value="PZO56946.1"/>
    <property type="molecule type" value="Genomic_DNA"/>
</dbReference>
<evidence type="ECO:0000259" key="2">
    <source>
        <dbReference type="Pfam" id="PF04909"/>
    </source>
</evidence>
<dbReference type="GO" id="GO:0005737">
    <property type="term" value="C:cytoplasm"/>
    <property type="evidence" value="ECO:0007669"/>
    <property type="project" value="TreeGrafter"/>
</dbReference>
<dbReference type="InterPro" id="IPR032465">
    <property type="entry name" value="ACMSD"/>
</dbReference>
<evidence type="ECO:0000256" key="1">
    <source>
        <dbReference type="ARBA" id="ARBA00023239"/>
    </source>
</evidence>
<keyword evidence="1" id="KW-0456">Lyase</keyword>
<feature type="domain" description="Amidohydrolase-related" evidence="2">
    <location>
        <begin position="53"/>
        <end position="371"/>
    </location>
</feature>
<dbReference type="PANTHER" id="PTHR21240:SF28">
    <property type="entry name" value="ISO-OROTATE DECARBOXYLASE (EUROFUNG)"/>
    <property type="match status" value="1"/>
</dbReference>
<protein>
    <recommendedName>
        <fullName evidence="2">Amidohydrolase-related domain-containing protein</fullName>
    </recommendedName>
</protein>
<dbReference type="GO" id="GO:0016787">
    <property type="term" value="F:hydrolase activity"/>
    <property type="evidence" value="ECO:0007669"/>
    <property type="project" value="InterPro"/>
</dbReference>
<name>A0A2W4XI57_9CYAN</name>
<dbReference type="Pfam" id="PF04909">
    <property type="entry name" value="Amidohydro_2"/>
    <property type="match status" value="1"/>
</dbReference>
<organism evidence="3 4">
    <name type="scientific">Phormidesmis priestleyi</name>
    <dbReference type="NCBI Taxonomy" id="268141"/>
    <lineage>
        <taxon>Bacteria</taxon>
        <taxon>Bacillati</taxon>
        <taxon>Cyanobacteriota</taxon>
        <taxon>Cyanophyceae</taxon>
        <taxon>Leptolyngbyales</taxon>
        <taxon>Leptolyngbyaceae</taxon>
        <taxon>Phormidesmis</taxon>
    </lineage>
</organism>
<dbReference type="SUPFAM" id="SSF51556">
    <property type="entry name" value="Metallo-dependent hydrolases"/>
    <property type="match status" value="1"/>
</dbReference>
<comment type="caution">
    <text evidence="3">The sequence shown here is derived from an EMBL/GenBank/DDBJ whole genome shotgun (WGS) entry which is preliminary data.</text>
</comment>
<evidence type="ECO:0000313" key="4">
    <source>
        <dbReference type="Proteomes" id="UP000249794"/>
    </source>
</evidence>
<dbReference type="PANTHER" id="PTHR21240">
    <property type="entry name" value="2-AMINO-3-CARBOXYLMUCONATE-6-SEMIALDEHYDE DECARBOXYLASE"/>
    <property type="match status" value="1"/>
</dbReference>
<evidence type="ECO:0000313" key="3">
    <source>
        <dbReference type="EMBL" id="PZO56946.1"/>
    </source>
</evidence>
<reference evidence="3 4" key="2">
    <citation type="submission" date="2018-06" db="EMBL/GenBank/DDBJ databases">
        <title>Metagenomic assembly of (sub)arctic Cyanobacteria and their associated microbiome from non-axenic cultures.</title>
        <authorList>
            <person name="Baurain D."/>
        </authorList>
    </citation>
    <scope>NUCLEOTIDE SEQUENCE [LARGE SCALE GENOMIC DNA]</scope>
    <source>
        <strain evidence="3">ULC027bin1</strain>
    </source>
</reference>
<dbReference type="Proteomes" id="UP000249794">
    <property type="component" value="Unassembled WGS sequence"/>
</dbReference>
<dbReference type="InterPro" id="IPR006680">
    <property type="entry name" value="Amidohydro-rel"/>
</dbReference>
<dbReference type="GO" id="GO:0019748">
    <property type="term" value="P:secondary metabolic process"/>
    <property type="evidence" value="ECO:0007669"/>
    <property type="project" value="TreeGrafter"/>
</dbReference>
<gene>
    <name evidence="3" type="ORF">DCF15_07840</name>
</gene>
<accession>A0A2W4XI57</accession>
<proteinExistence type="predicted"/>
<reference evidence="4" key="1">
    <citation type="submission" date="2018-04" db="EMBL/GenBank/DDBJ databases">
        <authorList>
            <person name="Cornet L."/>
        </authorList>
    </citation>
    <scope>NUCLEOTIDE SEQUENCE [LARGE SCALE GENOMIC DNA]</scope>
</reference>
<dbReference type="AlphaFoldDB" id="A0A2W4XI57"/>
<dbReference type="Gene3D" id="3.20.20.140">
    <property type="entry name" value="Metal-dependent hydrolases"/>
    <property type="match status" value="1"/>
</dbReference>